<dbReference type="Pfam" id="PF10745">
    <property type="entry name" value="DUF2530"/>
    <property type="match status" value="1"/>
</dbReference>
<keyword evidence="1" id="KW-1133">Transmembrane helix</keyword>
<protein>
    <submittedName>
        <fullName evidence="2">DUF2530 domain-containing protein</fullName>
    </submittedName>
</protein>
<reference evidence="2 3" key="1">
    <citation type="submission" date="2021-08" db="EMBL/GenBank/DDBJ databases">
        <title>Streptomyces sp. PTM05 isolated from lichen.</title>
        <authorList>
            <person name="Somphong A."/>
            <person name="Phongsopitanun W."/>
            <person name="Tanasupawat S."/>
        </authorList>
    </citation>
    <scope>NUCLEOTIDE SEQUENCE [LARGE SCALE GENOMIC DNA]</scope>
    <source>
        <strain evidence="2 3">Ptm05</strain>
    </source>
</reference>
<keyword evidence="1" id="KW-0812">Transmembrane</keyword>
<feature type="transmembrane region" description="Helical" evidence="1">
    <location>
        <begin position="50"/>
        <end position="70"/>
    </location>
</feature>
<dbReference type="EMBL" id="JAINVZ010000004">
    <property type="protein sequence ID" value="MBY8884913.1"/>
    <property type="molecule type" value="Genomic_DNA"/>
</dbReference>
<dbReference type="Proteomes" id="UP001198565">
    <property type="component" value="Unassembled WGS sequence"/>
</dbReference>
<dbReference type="InterPro" id="IPR019681">
    <property type="entry name" value="DUF2530"/>
</dbReference>
<dbReference type="RefSeq" id="WP_222975772.1">
    <property type="nucleotide sequence ID" value="NZ_JAINVZ010000004.1"/>
</dbReference>
<organism evidence="2 3">
    <name type="scientific">Streptantibioticus parmotrematis</name>
    <dbReference type="NCBI Taxonomy" id="2873249"/>
    <lineage>
        <taxon>Bacteria</taxon>
        <taxon>Bacillati</taxon>
        <taxon>Actinomycetota</taxon>
        <taxon>Actinomycetes</taxon>
        <taxon>Kitasatosporales</taxon>
        <taxon>Streptomycetaceae</taxon>
        <taxon>Streptantibioticus</taxon>
    </lineage>
</organism>
<keyword evidence="3" id="KW-1185">Reference proteome</keyword>
<comment type="caution">
    <text evidence="2">The sequence shown here is derived from an EMBL/GenBank/DDBJ whole genome shotgun (WGS) entry which is preliminary data.</text>
</comment>
<evidence type="ECO:0000313" key="3">
    <source>
        <dbReference type="Proteomes" id="UP001198565"/>
    </source>
</evidence>
<name>A0ABS7QPQ6_9ACTN</name>
<evidence type="ECO:0000313" key="2">
    <source>
        <dbReference type="EMBL" id="MBY8884913.1"/>
    </source>
</evidence>
<accession>A0ABS7QPQ6</accession>
<gene>
    <name evidence="2" type="ORF">K7472_08630</name>
</gene>
<proteinExistence type="predicted"/>
<sequence>MKSKWTPLHETPEPLEANDVAIVTGGTIVWLVLFLGQLPFYGWYADHGHAWWIWCCAAGAALGCVGILYVRRRRDAIRRAAASREAHDGVA</sequence>
<keyword evidence="1" id="KW-0472">Membrane</keyword>
<evidence type="ECO:0000256" key="1">
    <source>
        <dbReference type="SAM" id="Phobius"/>
    </source>
</evidence>
<feature type="transmembrane region" description="Helical" evidence="1">
    <location>
        <begin position="20"/>
        <end position="44"/>
    </location>
</feature>